<sequence length="80" mass="8886">MMTKQVPEPNAELLSSEDVHEDVMVLTATLERRSAERQAYRILSRPDIQEMIKQAISSGVCATEEEAIARALKTLITAIS</sequence>
<proteinExistence type="predicted"/>
<name>A0ABT7AVK8_9CYAN</name>
<protein>
    <recommendedName>
        <fullName evidence="3">Anti-sigma-28 factor FlgM C-terminal domain-containing protein</fullName>
    </recommendedName>
</protein>
<evidence type="ECO:0008006" key="3">
    <source>
        <dbReference type="Google" id="ProtNLM"/>
    </source>
</evidence>
<dbReference type="EMBL" id="JAQOSP010000080">
    <property type="protein sequence ID" value="MDJ1170108.1"/>
    <property type="molecule type" value="Genomic_DNA"/>
</dbReference>
<organism evidence="1 2">
    <name type="scientific">Roseofilum acuticapitatum BLCC-M154</name>
    <dbReference type="NCBI Taxonomy" id="3022444"/>
    <lineage>
        <taxon>Bacteria</taxon>
        <taxon>Bacillati</taxon>
        <taxon>Cyanobacteriota</taxon>
        <taxon>Cyanophyceae</taxon>
        <taxon>Desertifilales</taxon>
        <taxon>Desertifilaceae</taxon>
        <taxon>Roseofilum</taxon>
        <taxon>Roseofilum acuticapitatum</taxon>
    </lineage>
</organism>
<accession>A0ABT7AVK8</accession>
<evidence type="ECO:0000313" key="2">
    <source>
        <dbReference type="Proteomes" id="UP001235303"/>
    </source>
</evidence>
<reference evidence="1 2" key="1">
    <citation type="submission" date="2023-01" db="EMBL/GenBank/DDBJ databases">
        <title>Novel diversity within Roseofilum (Cyanobacteria; Desertifilaceae) from marine benthic mats with descriptions of four novel species.</title>
        <authorList>
            <person name="Wang Y."/>
            <person name="Berthold D.E."/>
            <person name="Hu J."/>
            <person name="Lefler F.W."/>
            <person name="Laughinghouse H.D. IV."/>
        </authorList>
    </citation>
    <scope>NUCLEOTIDE SEQUENCE [LARGE SCALE GENOMIC DNA]</scope>
    <source>
        <strain evidence="1 2">BLCC-M154</strain>
    </source>
</reference>
<keyword evidence="2" id="KW-1185">Reference proteome</keyword>
<dbReference type="Proteomes" id="UP001235303">
    <property type="component" value="Unassembled WGS sequence"/>
</dbReference>
<gene>
    <name evidence="1" type="ORF">PMG71_11775</name>
</gene>
<evidence type="ECO:0000313" key="1">
    <source>
        <dbReference type="EMBL" id="MDJ1170108.1"/>
    </source>
</evidence>
<comment type="caution">
    <text evidence="1">The sequence shown here is derived from an EMBL/GenBank/DDBJ whole genome shotgun (WGS) entry which is preliminary data.</text>
</comment>
<dbReference type="RefSeq" id="WP_283753865.1">
    <property type="nucleotide sequence ID" value="NZ_JAQOSP010000080.1"/>
</dbReference>